<name>A0A8J5WQ18_ZIZPA</name>
<comment type="caution">
    <text evidence="1">The sequence shown here is derived from an EMBL/GenBank/DDBJ whole genome shotgun (WGS) entry which is preliminary data.</text>
</comment>
<evidence type="ECO:0000313" key="2">
    <source>
        <dbReference type="Proteomes" id="UP000729402"/>
    </source>
</evidence>
<dbReference type="EMBL" id="JAAALK010000080">
    <property type="protein sequence ID" value="KAG8095360.1"/>
    <property type="molecule type" value="Genomic_DNA"/>
</dbReference>
<dbReference type="InterPro" id="IPR034595">
    <property type="entry name" value="NDUFAF8"/>
</dbReference>
<protein>
    <submittedName>
        <fullName evidence="1">Uncharacterized protein</fullName>
    </submittedName>
</protein>
<dbReference type="PANTHER" id="PTHR34561">
    <property type="entry name" value="NADH DEHYDROGENASE [UBIQUINONE] 1 ALPHA SUBCOMPLEX ASSEMBLY FACTOR 8"/>
    <property type="match status" value="1"/>
</dbReference>
<dbReference type="Proteomes" id="UP000729402">
    <property type="component" value="Unassembled WGS sequence"/>
</dbReference>
<organism evidence="1 2">
    <name type="scientific">Zizania palustris</name>
    <name type="common">Northern wild rice</name>
    <dbReference type="NCBI Taxonomy" id="103762"/>
    <lineage>
        <taxon>Eukaryota</taxon>
        <taxon>Viridiplantae</taxon>
        <taxon>Streptophyta</taxon>
        <taxon>Embryophyta</taxon>
        <taxon>Tracheophyta</taxon>
        <taxon>Spermatophyta</taxon>
        <taxon>Magnoliopsida</taxon>
        <taxon>Liliopsida</taxon>
        <taxon>Poales</taxon>
        <taxon>Poaceae</taxon>
        <taxon>BOP clade</taxon>
        <taxon>Oryzoideae</taxon>
        <taxon>Oryzeae</taxon>
        <taxon>Zizaniinae</taxon>
        <taxon>Zizania</taxon>
    </lineage>
</organism>
<keyword evidence="2" id="KW-1185">Reference proteome</keyword>
<dbReference type="AlphaFoldDB" id="A0A8J5WQ18"/>
<gene>
    <name evidence="1" type="ORF">GUJ93_ZPchr0012g21404</name>
</gene>
<evidence type="ECO:0000313" key="1">
    <source>
        <dbReference type="EMBL" id="KAG8095360.1"/>
    </source>
</evidence>
<reference evidence="1" key="1">
    <citation type="journal article" date="2021" name="bioRxiv">
        <title>Whole Genome Assembly and Annotation of Northern Wild Rice, Zizania palustris L., Supports a Whole Genome Duplication in the Zizania Genus.</title>
        <authorList>
            <person name="Haas M."/>
            <person name="Kono T."/>
            <person name="Macchietto M."/>
            <person name="Millas R."/>
            <person name="McGilp L."/>
            <person name="Shao M."/>
            <person name="Duquette J."/>
            <person name="Hirsch C.N."/>
            <person name="Kimball J."/>
        </authorList>
    </citation>
    <scope>NUCLEOTIDE SEQUENCE</scope>
    <source>
        <tissue evidence="1">Fresh leaf tissue</tissue>
    </source>
</reference>
<dbReference type="OrthoDB" id="3821113at2759"/>
<dbReference type="GO" id="GO:0005739">
    <property type="term" value="C:mitochondrion"/>
    <property type="evidence" value="ECO:0007669"/>
    <property type="project" value="InterPro"/>
</dbReference>
<proteinExistence type="predicted"/>
<dbReference type="GO" id="GO:0032981">
    <property type="term" value="P:mitochondrial respiratory chain complex I assembly"/>
    <property type="evidence" value="ECO:0007669"/>
    <property type="project" value="InterPro"/>
</dbReference>
<accession>A0A8J5WQ18</accession>
<sequence length="133" mass="14769">MKERSPTVAASSSALTRVLAACASQMLGICLDKNEIADANSYWSSQLNDITFDEVVPTSLVKAKDYGRCIAEKVPEIENNLCYKEFLALRSCMQTVDESNIVLSSVQFIRLSDIDIGLFQCDQCCSQILRRFG</sequence>
<dbReference type="PANTHER" id="PTHR34561:SF1">
    <property type="entry name" value="NADH DEHYDROGENASE [UBIQUINONE] 1 ALPHA SUBCOMPLEX ASSEMBLY FACTOR 8"/>
    <property type="match status" value="1"/>
</dbReference>
<reference evidence="1" key="2">
    <citation type="submission" date="2021-02" db="EMBL/GenBank/DDBJ databases">
        <authorList>
            <person name="Kimball J.A."/>
            <person name="Haas M.W."/>
            <person name="Macchietto M."/>
            <person name="Kono T."/>
            <person name="Duquette J."/>
            <person name="Shao M."/>
        </authorList>
    </citation>
    <scope>NUCLEOTIDE SEQUENCE</scope>
    <source>
        <tissue evidence="1">Fresh leaf tissue</tissue>
    </source>
</reference>